<protein>
    <submittedName>
        <fullName evidence="1">Hypp7034 protein</fullName>
    </submittedName>
</protein>
<sequence>MPFDVAKWNGTWKHSGRSDNYPQIMQKLGLSAEAIQKFQESEMTMGTSLSGDVLTVKVDFIGKTVTNTNTLGVEGVEEGITGKKTQSIWTMDGDCLVALYPNFDGNGLVVSQKRSFVDDNKMLIEMKAGDLEGWVEHVRC</sequence>
<reference evidence="1" key="1">
    <citation type="submission" date="2022-01" db="EMBL/GenBank/DDBJ databases">
        <authorList>
            <person name="Braso-Vives M."/>
        </authorList>
    </citation>
    <scope>NUCLEOTIDE SEQUENCE</scope>
</reference>
<dbReference type="Proteomes" id="UP000838412">
    <property type="component" value="Chromosome 13"/>
</dbReference>
<dbReference type="Gene3D" id="2.40.128.20">
    <property type="match status" value="1"/>
</dbReference>
<dbReference type="OrthoDB" id="10016075at2759"/>
<keyword evidence="2" id="KW-1185">Reference proteome</keyword>
<accession>A0A8K0E6N3</accession>
<dbReference type="AlphaFoldDB" id="A0A8K0E6N3"/>
<evidence type="ECO:0000313" key="2">
    <source>
        <dbReference type="Proteomes" id="UP000838412"/>
    </source>
</evidence>
<dbReference type="Pfam" id="PF14651">
    <property type="entry name" value="Lipocalin_7"/>
    <property type="match status" value="1"/>
</dbReference>
<dbReference type="EMBL" id="OV696698">
    <property type="protein sequence ID" value="CAH1243073.1"/>
    <property type="molecule type" value="Genomic_DNA"/>
</dbReference>
<dbReference type="SUPFAM" id="SSF50814">
    <property type="entry name" value="Lipocalins"/>
    <property type="match status" value="1"/>
</dbReference>
<gene>
    <name evidence="1" type="primary">Hypp7034</name>
    <name evidence="1" type="ORF">BLAG_LOCUS6190</name>
</gene>
<proteinExistence type="predicted"/>
<name>A0A8K0E6N3_BRALA</name>
<dbReference type="InterPro" id="IPR012674">
    <property type="entry name" value="Calycin"/>
</dbReference>
<evidence type="ECO:0000313" key="1">
    <source>
        <dbReference type="EMBL" id="CAH1243073.1"/>
    </source>
</evidence>
<dbReference type="CDD" id="cd00742">
    <property type="entry name" value="FABP"/>
    <property type="match status" value="1"/>
</dbReference>
<organism evidence="1 2">
    <name type="scientific">Branchiostoma lanceolatum</name>
    <name type="common">Common lancelet</name>
    <name type="synonym">Amphioxus lanceolatum</name>
    <dbReference type="NCBI Taxonomy" id="7740"/>
    <lineage>
        <taxon>Eukaryota</taxon>
        <taxon>Metazoa</taxon>
        <taxon>Chordata</taxon>
        <taxon>Cephalochordata</taxon>
        <taxon>Leptocardii</taxon>
        <taxon>Amphioxiformes</taxon>
        <taxon>Branchiostomatidae</taxon>
        <taxon>Branchiostoma</taxon>
    </lineage>
</organism>